<organism evidence="2 3">
    <name type="scientific">Oikopleura dioica</name>
    <name type="common">Tunicate</name>
    <dbReference type="NCBI Taxonomy" id="34765"/>
    <lineage>
        <taxon>Eukaryota</taxon>
        <taxon>Metazoa</taxon>
        <taxon>Chordata</taxon>
        <taxon>Tunicata</taxon>
        <taxon>Appendicularia</taxon>
        <taxon>Copelata</taxon>
        <taxon>Oikopleuridae</taxon>
        <taxon>Oikopleura</taxon>
    </lineage>
</organism>
<dbReference type="SUPFAM" id="SSF54919">
    <property type="entry name" value="Nucleoside diphosphate kinase, NDK"/>
    <property type="match status" value="2"/>
</dbReference>
<dbReference type="EMBL" id="OU015569">
    <property type="protein sequence ID" value="CAG5094200.1"/>
    <property type="molecule type" value="Genomic_DNA"/>
</dbReference>
<dbReference type="InterPro" id="IPR036850">
    <property type="entry name" value="NDK-like_dom_sf"/>
</dbReference>
<name>A0ABN7SAG3_OIKDI</name>
<dbReference type="InterPro" id="IPR034907">
    <property type="entry name" value="NDK-like_dom"/>
</dbReference>
<feature type="domain" description="Nucleoside diphosphate kinase-like" evidence="1">
    <location>
        <begin position="37"/>
        <end position="102"/>
    </location>
</feature>
<keyword evidence="3" id="KW-1185">Reference proteome</keyword>
<accession>A0ABN7SAG3</accession>
<evidence type="ECO:0000313" key="3">
    <source>
        <dbReference type="Proteomes" id="UP001158576"/>
    </source>
</evidence>
<dbReference type="Proteomes" id="UP001158576">
    <property type="component" value="Chromosome XSR"/>
</dbReference>
<dbReference type="Pfam" id="PF00334">
    <property type="entry name" value="NDK"/>
    <property type="match status" value="1"/>
</dbReference>
<reference evidence="2 3" key="1">
    <citation type="submission" date="2021-04" db="EMBL/GenBank/DDBJ databases">
        <authorList>
            <person name="Bliznina A."/>
        </authorList>
    </citation>
    <scope>NUCLEOTIDE SEQUENCE [LARGE SCALE GENOMIC DNA]</scope>
</reference>
<sequence>MDENQGDLIARQFEAPERFQNSQVMRRMYGNVKRNCADIWMNGSSVLFVVRGADIFRRLTNWAGLADPEEARISCPGSIRARYGVDRLNNAVHLPRDMEESEALLSGLCPAGAEEETTDYDISIECGSLADLEDSIQENIVLVFELERAGELIDQFNRSNFRIIGLRTVRFTRNTAKKIFKTNAVAKAVANKPVLCAVVWRSSNCVETLKALDKGFIYQSASYEEAAEQIPKIFAELLIS</sequence>
<gene>
    <name evidence="2" type="ORF">OKIOD_LOCUS4898</name>
</gene>
<proteinExistence type="predicted"/>
<protein>
    <submittedName>
        <fullName evidence="2">Oidioi.mRNA.OKI2018_I69.XSR.g13340.t1.cds</fullName>
    </submittedName>
</protein>
<evidence type="ECO:0000259" key="1">
    <source>
        <dbReference type="Pfam" id="PF00334"/>
    </source>
</evidence>
<evidence type="ECO:0000313" key="2">
    <source>
        <dbReference type="EMBL" id="CAG5094200.1"/>
    </source>
</evidence>
<dbReference type="Gene3D" id="3.30.70.141">
    <property type="entry name" value="Nucleoside diphosphate kinase-like domain"/>
    <property type="match status" value="2"/>
</dbReference>